<dbReference type="AlphaFoldDB" id="A0A1G7WBX9"/>
<sequence>MKSRSFLHVMVALALLASVGIDAAWARGHHRGHVSVVVGPMWGPAYYPRPYYYYPPYAPIVVERTPPVYIEQTPPPVTTAAPGAANNVWYYCAATRAYYPYVNECPGGWMKVLPEPPAQ</sequence>
<keyword evidence="1" id="KW-0732">Signal</keyword>
<protein>
    <recommendedName>
        <fullName evidence="4">Lipoprotein</fullName>
    </recommendedName>
</protein>
<evidence type="ECO:0000313" key="2">
    <source>
        <dbReference type="EMBL" id="SDG69506.1"/>
    </source>
</evidence>
<evidence type="ECO:0000313" key="3">
    <source>
        <dbReference type="Proteomes" id="UP000198607"/>
    </source>
</evidence>
<evidence type="ECO:0008006" key="4">
    <source>
        <dbReference type="Google" id="ProtNLM"/>
    </source>
</evidence>
<feature type="chain" id="PRO_5011568973" description="Lipoprotein" evidence="1">
    <location>
        <begin position="24"/>
        <end position="119"/>
    </location>
</feature>
<keyword evidence="3" id="KW-1185">Reference proteome</keyword>
<gene>
    <name evidence="2" type="ORF">SAMN05660652_00470</name>
</gene>
<dbReference type="EMBL" id="FNCY01000001">
    <property type="protein sequence ID" value="SDG69506.1"/>
    <property type="molecule type" value="Genomic_DNA"/>
</dbReference>
<dbReference type="Proteomes" id="UP000198607">
    <property type="component" value="Unassembled WGS sequence"/>
</dbReference>
<organism evidence="2 3">
    <name type="scientific">Propionivibrio dicarboxylicus</name>
    <dbReference type="NCBI Taxonomy" id="83767"/>
    <lineage>
        <taxon>Bacteria</taxon>
        <taxon>Pseudomonadati</taxon>
        <taxon>Pseudomonadota</taxon>
        <taxon>Betaproteobacteria</taxon>
        <taxon>Rhodocyclales</taxon>
        <taxon>Rhodocyclaceae</taxon>
        <taxon>Propionivibrio</taxon>
    </lineage>
</organism>
<evidence type="ECO:0000256" key="1">
    <source>
        <dbReference type="SAM" id="SignalP"/>
    </source>
</evidence>
<dbReference type="OrthoDB" id="5397649at2"/>
<name>A0A1G7WBX9_9RHOO</name>
<dbReference type="STRING" id="83767.SAMN05660652_00470"/>
<feature type="signal peptide" evidence="1">
    <location>
        <begin position="1"/>
        <end position="23"/>
    </location>
</feature>
<proteinExistence type="predicted"/>
<accession>A0A1G7WBX9</accession>
<dbReference type="RefSeq" id="WP_091932714.1">
    <property type="nucleotide sequence ID" value="NZ_FNCY01000001.1"/>
</dbReference>
<reference evidence="2 3" key="1">
    <citation type="submission" date="2016-10" db="EMBL/GenBank/DDBJ databases">
        <authorList>
            <person name="de Groot N.N."/>
        </authorList>
    </citation>
    <scope>NUCLEOTIDE SEQUENCE [LARGE SCALE GENOMIC DNA]</scope>
    <source>
        <strain evidence="2 3">DSM 5885</strain>
    </source>
</reference>